<feature type="region of interest" description="Disordered" evidence="2">
    <location>
        <begin position="66"/>
        <end position="116"/>
    </location>
</feature>
<dbReference type="PROSITE" id="PS00028">
    <property type="entry name" value="ZINC_FINGER_C2H2_1"/>
    <property type="match status" value="2"/>
</dbReference>
<sequence>MAAVTSDGDGIPCIPYQRGHNSEGEGVLLAPSTTITPTKSLLSSLTVGGGGGTKTLLPHLHLSSSTITSTSSTTTTTLTTSSSTSSSGTNSSTTTTTTTNTAVRVGGGRPRYAGPRNCPHCGKRYSTIAALKYHVGLVHSVSDQVPCFYCPNWFDIRTDLKKHLELAHNEHS</sequence>
<gene>
    <name evidence="5" type="primary">LOC108665633</name>
</gene>
<evidence type="ECO:0000256" key="2">
    <source>
        <dbReference type="SAM" id="MobiDB-lite"/>
    </source>
</evidence>
<organism evidence="4 5">
    <name type="scientific">Hyalella azteca</name>
    <name type="common">Amphipod</name>
    <dbReference type="NCBI Taxonomy" id="294128"/>
    <lineage>
        <taxon>Eukaryota</taxon>
        <taxon>Metazoa</taxon>
        <taxon>Ecdysozoa</taxon>
        <taxon>Arthropoda</taxon>
        <taxon>Crustacea</taxon>
        <taxon>Multicrustacea</taxon>
        <taxon>Malacostraca</taxon>
        <taxon>Eumalacostraca</taxon>
        <taxon>Peracarida</taxon>
        <taxon>Amphipoda</taxon>
        <taxon>Senticaudata</taxon>
        <taxon>Talitrida</taxon>
        <taxon>Talitroidea</taxon>
        <taxon>Hyalellidae</taxon>
        <taxon>Hyalella</taxon>
    </lineage>
</organism>
<evidence type="ECO:0000256" key="1">
    <source>
        <dbReference type="PROSITE-ProRule" id="PRU00042"/>
    </source>
</evidence>
<dbReference type="InterPro" id="IPR013087">
    <property type="entry name" value="Znf_C2H2_type"/>
</dbReference>
<keyword evidence="1" id="KW-0863">Zinc-finger</keyword>
<evidence type="ECO:0000259" key="3">
    <source>
        <dbReference type="PROSITE" id="PS50157"/>
    </source>
</evidence>
<name>A0A8B7N3B6_HYAAZ</name>
<protein>
    <submittedName>
        <fullName evidence="5">Cell wall protein DAN4-like</fullName>
    </submittedName>
</protein>
<dbReference type="Proteomes" id="UP000694843">
    <property type="component" value="Unplaced"/>
</dbReference>
<dbReference type="PROSITE" id="PS50157">
    <property type="entry name" value="ZINC_FINGER_C2H2_2"/>
    <property type="match status" value="1"/>
</dbReference>
<keyword evidence="1" id="KW-0862">Zinc</keyword>
<reference evidence="5" key="1">
    <citation type="submission" date="2025-08" db="UniProtKB">
        <authorList>
            <consortium name="RefSeq"/>
        </authorList>
    </citation>
    <scope>IDENTIFICATION</scope>
    <source>
        <tissue evidence="5">Whole organism</tissue>
    </source>
</reference>
<accession>A0A8B7N3B6</accession>
<dbReference type="Pfam" id="PF13894">
    <property type="entry name" value="zf-C2H2_4"/>
    <property type="match status" value="1"/>
</dbReference>
<dbReference type="SUPFAM" id="SSF57667">
    <property type="entry name" value="beta-beta-alpha zinc fingers"/>
    <property type="match status" value="1"/>
</dbReference>
<evidence type="ECO:0000313" key="4">
    <source>
        <dbReference type="Proteomes" id="UP000694843"/>
    </source>
</evidence>
<dbReference type="SMART" id="SM00355">
    <property type="entry name" value="ZnF_C2H2"/>
    <property type="match status" value="2"/>
</dbReference>
<dbReference type="GO" id="GO:0008270">
    <property type="term" value="F:zinc ion binding"/>
    <property type="evidence" value="ECO:0007669"/>
    <property type="project" value="UniProtKB-KW"/>
</dbReference>
<feature type="domain" description="C2H2-type" evidence="3">
    <location>
        <begin position="116"/>
        <end position="144"/>
    </location>
</feature>
<keyword evidence="4" id="KW-1185">Reference proteome</keyword>
<feature type="compositionally biased region" description="Low complexity" evidence="2">
    <location>
        <begin position="66"/>
        <end position="101"/>
    </location>
</feature>
<evidence type="ECO:0000313" key="5">
    <source>
        <dbReference type="RefSeq" id="XP_018007898.1"/>
    </source>
</evidence>
<dbReference type="InterPro" id="IPR036236">
    <property type="entry name" value="Znf_C2H2_sf"/>
</dbReference>
<proteinExistence type="predicted"/>
<keyword evidence="1" id="KW-0479">Metal-binding</keyword>
<dbReference type="GeneID" id="108665633"/>
<dbReference type="RefSeq" id="XP_018007898.1">
    <property type="nucleotide sequence ID" value="XM_018152409.1"/>
</dbReference>
<dbReference type="KEGG" id="hazt:108665633"/>
<dbReference type="Gene3D" id="3.30.160.60">
    <property type="entry name" value="Classic Zinc Finger"/>
    <property type="match status" value="1"/>
</dbReference>
<dbReference type="AlphaFoldDB" id="A0A8B7N3B6"/>